<dbReference type="InterPro" id="IPR053793">
    <property type="entry name" value="PB1-like"/>
</dbReference>
<feature type="domain" description="PB1" evidence="2">
    <location>
        <begin position="609"/>
        <end position="704"/>
    </location>
</feature>
<dbReference type="EMBL" id="PRFC01000117">
    <property type="protein sequence ID" value="PWV06253.1"/>
    <property type="molecule type" value="Genomic_DNA"/>
</dbReference>
<dbReference type="PANTHER" id="PTHR47339:SF1">
    <property type="entry name" value="CELL DIVISION CONTROL PROTEIN 24"/>
    <property type="match status" value="1"/>
</dbReference>
<dbReference type="SMART" id="SM00666">
    <property type="entry name" value="PB1"/>
    <property type="match status" value="1"/>
</dbReference>
<organism evidence="3 4">
    <name type="scientific">Trypanosoma cruzi</name>
    <dbReference type="NCBI Taxonomy" id="5693"/>
    <lineage>
        <taxon>Eukaryota</taxon>
        <taxon>Discoba</taxon>
        <taxon>Euglenozoa</taxon>
        <taxon>Kinetoplastea</taxon>
        <taxon>Metakinetoplastina</taxon>
        <taxon>Trypanosomatida</taxon>
        <taxon>Trypanosomatidae</taxon>
        <taxon>Trypanosoma</taxon>
        <taxon>Schizotrypanum</taxon>
    </lineage>
</organism>
<dbReference type="VEuPathDB" id="TriTrypDB:TCDM_04177"/>
<dbReference type="VEuPathDB" id="TriTrypDB:Tc_MARK_5161"/>
<feature type="compositionally biased region" description="Low complexity" evidence="1">
    <location>
        <begin position="854"/>
        <end position="864"/>
    </location>
</feature>
<dbReference type="VEuPathDB" id="TriTrypDB:TcCL_ESM03788"/>
<dbReference type="VEuPathDB" id="TriTrypDB:TcCLB.506855.70"/>
<dbReference type="VEuPathDB" id="TriTrypDB:C4B63_43g185"/>
<dbReference type="OMA" id="IELFCDY"/>
<gene>
    <name evidence="3" type="ORF">C3747_117g93</name>
</gene>
<dbReference type="VEuPathDB" id="TriTrypDB:TcCLB.508781.30"/>
<protein>
    <recommendedName>
        <fullName evidence="2">PB1 domain-containing protein</fullName>
    </recommendedName>
</protein>
<comment type="caution">
    <text evidence="3">The sequence shown here is derived from an EMBL/GenBank/DDBJ whole genome shotgun (WGS) entry which is preliminary data.</text>
</comment>
<dbReference type="InterPro" id="IPR000270">
    <property type="entry name" value="PB1_dom"/>
</dbReference>
<dbReference type="SUPFAM" id="SSF54277">
    <property type="entry name" value="CAD &amp; PB1 domains"/>
    <property type="match status" value="1"/>
</dbReference>
<dbReference type="AlphaFoldDB" id="A0A2V2WEL8"/>
<dbReference type="VEuPathDB" id="TriTrypDB:TCDM_04176"/>
<dbReference type="InterPro" id="IPR053026">
    <property type="entry name" value="CDC42_GEF"/>
</dbReference>
<dbReference type="Proteomes" id="UP000246078">
    <property type="component" value="Unassembled WGS sequence"/>
</dbReference>
<dbReference type="VEuPathDB" id="TriTrypDB:TCDM_04175"/>
<dbReference type="VEuPathDB" id="TriTrypDB:TCSYLVIO_009333"/>
<evidence type="ECO:0000256" key="1">
    <source>
        <dbReference type="SAM" id="MobiDB-lite"/>
    </source>
</evidence>
<dbReference type="VEuPathDB" id="TriTrypDB:TcG_07877"/>
<proteinExistence type="predicted"/>
<dbReference type="PANTHER" id="PTHR47339">
    <property type="entry name" value="CELL DIVISION CONTROL PROTEIN 24"/>
    <property type="match status" value="1"/>
</dbReference>
<dbReference type="OrthoDB" id="1594986at2759"/>
<dbReference type="VEuPathDB" id="TriTrypDB:ECC02_002100"/>
<dbReference type="VEuPathDB" id="TriTrypDB:C3747_117g93"/>
<evidence type="ECO:0000313" key="3">
    <source>
        <dbReference type="EMBL" id="PWV06253.1"/>
    </source>
</evidence>
<dbReference type="CDD" id="cd05992">
    <property type="entry name" value="PB1"/>
    <property type="match status" value="1"/>
</dbReference>
<sequence length="1144" mass="124441">MSAKEGAAAKWDECVSPATEACRHFSRPPPYPTPSSAWINRLEEGNVHETAAGRHAVEGMREAPVLGYRAKRRDPVYPENSQNCTANALVELECILMYVETVTKSLAQRSRVPIPSESVRVISTSVVTSRRLVNAEQHDGAPQYSLAMGLHDSANSLLGCLAKLEYMSLFQKNELDDIERKVNTTAGDVNIALDAMVLRYTTHELSDVKEFFLGNQPTIEECRRMVHGVSQTAHQILLLRRAVVGRDLALAKKLFSEHQTEYQKKGGVTRLHSPFFTWMGKRWFPAMEAWRRIVAQAHEQAETSDVLSAIAKGHQETFSQVDLISDILLPGETLSDLLRKELDEPFSHLAESLKKTRHHVEALRVAVAKPQVGKLTECVCAVEELVAAGRVRSVADRELLKEGKRLIIRLQQVENVEAALRLAAQVGETVSLFRTINHANEIILQLGIAGDAAATKEIVARCSALLEEMKSSKGIPPAELIARRVDAASITVAHVPSQIWSAKTTMAYQAACQSLAANTAQDLARINLERVLKGGEDCQLNTTGSTFDDASNISLNSHSMRVAAAKGPFPKFKGARVADLRTALKRANELGLNGQLIQDGEAVLRSVEALKLKVHFDAQLRVVLIADPENATFDEIYKKVSELCSRQEGGGASNSAGRKLRLRYQDSDGDCISLLTQEDWDVFVGEEAPNGVCGAKLELYCDYMQLPHAHVTDTLIETQPAVEEALSSPEKVAVESHVQTCIKKTNPRSARATPQRRNVANNGTRFFRSRSAAVGLRHSEFLFRYRTPQRTNFHESRVQKPHKLLDAVAEREDAVNVASVGESSQTTGQERGGAPAKDALPGTKPGLSGRGRVNSLRLNSSLSSSTNKPKLLIPIYQEKKSRTLTKAAVTASSAAGNCGGGGDATASTYATTSTNQITPVSTPTPTATSSVVTMPTNTNDHKNNEATAAVNTTPSASPPIELETVKKWNDDDAPLELRTVVSAASTSKRAVISVKGGENSVKQLAKKRLGGGFTVTPCSRGIGNSSKAVGTDGVPNSNTPNTASITVLEEKREWSAEMFMRSDICTVVSEQTNQPPSVTNCVGRQRPTNVTSLINTTRVDPAIVPPSNASSVKKKAEVLQQLRHLREENQKALKAALNRRRTGK</sequence>
<accession>A0A2V2WEL8</accession>
<evidence type="ECO:0000259" key="2">
    <source>
        <dbReference type="PROSITE" id="PS51745"/>
    </source>
</evidence>
<dbReference type="Pfam" id="PF00564">
    <property type="entry name" value="PB1"/>
    <property type="match status" value="1"/>
</dbReference>
<dbReference type="PROSITE" id="PS51745">
    <property type="entry name" value="PB1"/>
    <property type="match status" value="1"/>
</dbReference>
<evidence type="ECO:0000313" key="4">
    <source>
        <dbReference type="Proteomes" id="UP000246078"/>
    </source>
</evidence>
<dbReference type="Gene3D" id="3.10.20.90">
    <property type="entry name" value="Phosphatidylinositol 3-kinase Catalytic Subunit, Chain A, domain 1"/>
    <property type="match status" value="1"/>
</dbReference>
<name>A0A2V2WEL8_TRYCR</name>
<reference evidence="3 4" key="1">
    <citation type="journal article" date="2018" name="Microb. Genom.">
        <title>Expanding an expanded genome: long-read sequencing of Trypanosoma cruzi.</title>
        <authorList>
            <person name="Berna L."/>
            <person name="Rodriguez M."/>
            <person name="Chiribao M.L."/>
            <person name="Parodi-Talice A."/>
            <person name="Pita S."/>
            <person name="Rijo G."/>
            <person name="Alvarez-Valin F."/>
            <person name="Robello C."/>
        </authorList>
    </citation>
    <scope>NUCLEOTIDE SEQUENCE [LARGE SCALE GENOMIC DNA]</scope>
    <source>
        <strain evidence="3 4">TCC</strain>
    </source>
</reference>
<feature type="region of interest" description="Disordered" evidence="1">
    <location>
        <begin position="815"/>
        <end position="864"/>
    </location>
</feature>
<dbReference type="VEuPathDB" id="TriTrypDB:TcYC6_0021680"/>
<dbReference type="VEuPathDB" id="TriTrypDB:TcBrA4_0045610"/>